<dbReference type="Proteomes" id="UP000095285">
    <property type="component" value="Unassembled WGS sequence"/>
</dbReference>
<feature type="region of interest" description="Disordered" evidence="1">
    <location>
        <begin position="178"/>
        <end position="261"/>
    </location>
</feature>
<reference evidence="2" key="1">
    <citation type="submission" date="2012-04" db="EMBL/GenBank/DDBJ databases">
        <title>The Genome Sequence of Loa loa.</title>
        <authorList>
            <consortium name="The Broad Institute Genome Sequencing Platform"/>
            <consortium name="Broad Institute Genome Sequencing Center for Infectious Disease"/>
            <person name="Nutman T.B."/>
            <person name="Fink D.L."/>
            <person name="Russ C."/>
            <person name="Young S."/>
            <person name="Zeng Q."/>
            <person name="Gargeya S."/>
            <person name="Alvarado L."/>
            <person name="Berlin A."/>
            <person name="Chapman S.B."/>
            <person name="Chen Z."/>
            <person name="Freedman E."/>
            <person name="Gellesch M."/>
            <person name="Goldberg J."/>
            <person name="Griggs A."/>
            <person name="Gujja S."/>
            <person name="Heilman E.R."/>
            <person name="Heiman D."/>
            <person name="Howarth C."/>
            <person name="Mehta T."/>
            <person name="Neiman D."/>
            <person name="Pearson M."/>
            <person name="Roberts A."/>
            <person name="Saif S."/>
            <person name="Shea T."/>
            <person name="Shenoy N."/>
            <person name="Sisk P."/>
            <person name="Stolte C."/>
            <person name="Sykes S."/>
            <person name="White J."/>
            <person name="Yandava C."/>
            <person name="Haas B."/>
            <person name="Henn M.R."/>
            <person name="Nusbaum C."/>
            <person name="Birren B."/>
        </authorList>
    </citation>
    <scope>NUCLEOTIDE SEQUENCE [LARGE SCALE GENOMIC DNA]</scope>
</reference>
<reference evidence="3" key="2">
    <citation type="submission" date="2016-11" db="UniProtKB">
        <authorList>
            <consortium name="WormBaseParasite"/>
        </authorList>
    </citation>
    <scope>IDENTIFICATION</scope>
</reference>
<feature type="compositionally biased region" description="Basic and acidic residues" evidence="1">
    <location>
        <begin position="221"/>
        <end position="230"/>
    </location>
</feature>
<feature type="region of interest" description="Disordered" evidence="1">
    <location>
        <begin position="112"/>
        <end position="136"/>
    </location>
</feature>
<dbReference type="STRING" id="7209.A0A1I7V865"/>
<keyword evidence="2" id="KW-1185">Reference proteome</keyword>
<evidence type="ECO:0000256" key="1">
    <source>
        <dbReference type="SAM" id="MobiDB-lite"/>
    </source>
</evidence>
<feature type="compositionally biased region" description="Basic and acidic residues" evidence="1">
    <location>
        <begin position="245"/>
        <end position="260"/>
    </location>
</feature>
<accession>A0A1I7V865</accession>
<feature type="compositionally biased region" description="Polar residues" evidence="1">
    <location>
        <begin position="204"/>
        <end position="219"/>
    </location>
</feature>
<sequence>MEEIFDDLICLDEEGESVEADVSENLLEIKQRTRCPRMPELCVNRHRKHDNIARRRFPNGKQISSRYYCCEKTSDLTRGDFHGGARCSRVERIENMDELTVDTNLLEVDSCEGDDNDCSESKKSSTVHQLPGKGENRVSVNHASLTSSVGLQIYGDDEDWPYLSGDVDEEAVRLAASLDPSATEEAKDGSQQDPRDASEKMTDKWNSQQYCNSNESSCHSKAPDKLDGSKRPRPLRKIPPFTSSGRERRSMVHAHHEASHHVVNSEYPRYRRQEQMKYHELSGRHGRLERISLFMSSENRRSSMQTRARPSLLYSKKTYVPYPSPCGGDETATNLLQRSSGINGVVIKRSYQIKMQSMDNSAEKIRKVNSENSVHRTGYNKANSDAVRKKRAVLPPTNSAALLKADEEKVLTAEKYAKVEVLNGSGQYSKGKTEHEEIPKKKLRWILTTEQFQSGGMKTTNSVEHKDCGDLEAVPGRRVTAMAKRRQDTPKGNPIKLRLPDLSIA</sequence>
<name>A0A1I7V865_LOALO</name>
<dbReference type="WBParaSite" id="EN70_10870">
    <property type="protein sequence ID" value="EN70_10870"/>
    <property type="gene ID" value="EN70_10870"/>
</dbReference>
<evidence type="ECO:0000313" key="2">
    <source>
        <dbReference type="Proteomes" id="UP000095285"/>
    </source>
</evidence>
<protein>
    <submittedName>
        <fullName evidence="3">E3 ubiquitin-protein ligase Praja-2</fullName>
    </submittedName>
</protein>
<proteinExistence type="predicted"/>
<dbReference type="AlphaFoldDB" id="A0A1I7V865"/>
<evidence type="ECO:0000313" key="3">
    <source>
        <dbReference type="WBParaSite" id="EN70_10870"/>
    </source>
</evidence>
<organism evidence="2 3">
    <name type="scientific">Loa loa</name>
    <name type="common">Eye worm</name>
    <name type="synonym">Filaria loa</name>
    <dbReference type="NCBI Taxonomy" id="7209"/>
    <lineage>
        <taxon>Eukaryota</taxon>
        <taxon>Metazoa</taxon>
        <taxon>Ecdysozoa</taxon>
        <taxon>Nematoda</taxon>
        <taxon>Chromadorea</taxon>
        <taxon>Rhabditida</taxon>
        <taxon>Spirurina</taxon>
        <taxon>Spiruromorpha</taxon>
        <taxon>Filarioidea</taxon>
        <taxon>Onchocercidae</taxon>
        <taxon>Loa</taxon>
    </lineage>
</organism>
<feature type="compositionally biased region" description="Basic and acidic residues" evidence="1">
    <location>
        <begin position="184"/>
        <end position="203"/>
    </location>
</feature>
<feature type="region of interest" description="Disordered" evidence="1">
    <location>
        <begin position="482"/>
        <end position="505"/>
    </location>
</feature>